<dbReference type="Pfam" id="PF00085">
    <property type="entry name" value="Thioredoxin"/>
    <property type="match status" value="1"/>
</dbReference>
<accession>A0A8S0QMJ1</accession>
<dbReference type="Proteomes" id="UP000594638">
    <property type="component" value="Unassembled WGS sequence"/>
</dbReference>
<dbReference type="InterPro" id="IPR050620">
    <property type="entry name" value="Thioredoxin_H-type-like"/>
</dbReference>
<dbReference type="AlphaFoldDB" id="A0A8S0QMJ1"/>
<dbReference type="Gramene" id="OE9A071493T1">
    <property type="protein sequence ID" value="OE9A071493C1"/>
    <property type="gene ID" value="OE9A071493"/>
</dbReference>
<evidence type="ECO:0000256" key="2">
    <source>
        <dbReference type="ARBA" id="ARBA00023157"/>
    </source>
</evidence>
<dbReference type="FunFam" id="3.40.30.10:FF:000245">
    <property type="entry name" value="Thioredoxin"/>
    <property type="match status" value="1"/>
</dbReference>
<dbReference type="InterPro" id="IPR017937">
    <property type="entry name" value="Thioredoxin_CS"/>
</dbReference>
<evidence type="ECO:0000313" key="5">
    <source>
        <dbReference type="EMBL" id="CAA2968899.1"/>
    </source>
</evidence>
<reference evidence="5 6" key="1">
    <citation type="submission" date="2019-12" db="EMBL/GenBank/DDBJ databases">
        <authorList>
            <person name="Alioto T."/>
            <person name="Alioto T."/>
            <person name="Gomez Garrido J."/>
        </authorList>
    </citation>
    <scope>NUCLEOTIDE SEQUENCE [LARGE SCALE GENOMIC DNA]</scope>
</reference>
<dbReference type="InterPro" id="IPR036249">
    <property type="entry name" value="Thioredoxin-like_sf"/>
</dbReference>
<keyword evidence="1" id="KW-0249">Electron transport</keyword>
<evidence type="ECO:0000256" key="1">
    <source>
        <dbReference type="ARBA" id="ARBA00022982"/>
    </source>
</evidence>
<dbReference type="Gene3D" id="3.40.30.10">
    <property type="entry name" value="Glutaredoxin"/>
    <property type="match status" value="1"/>
</dbReference>
<proteinExistence type="predicted"/>
<dbReference type="EMBL" id="CACTIH010001925">
    <property type="protein sequence ID" value="CAA2968899.1"/>
    <property type="molecule type" value="Genomic_DNA"/>
</dbReference>
<keyword evidence="2" id="KW-1015">Disulfide bond</keyword>
<evidence type="ECO:0000313" key="6">
    <source>
        <dbReference type="Proteomes" id="UP000594638"/>
    </source>
</evidence>
<evidence type="ECO:0000256" key="3">
    <source>
        <dbReference type="ARBA" id="ARBA00023284"/>
    </source>
</evidence>
<evidence type="ECO:0000259" key="4">
    <source>
        <dbReference type="PROSITE" id="PS51352"/>
    </source>
</evidence>
<dbReference type="PROSITE" id="PS51352">
    <property type="entry name" value="THIOREDOXIN_2"/>
    <property type="match status" value="1"/>
</dbReference>
<dbReference type="PANTHER" id="PTHR10438:SF434">
    <property type="entry name" value="THIOREDOXIN H9"/>
    <property type="match status" value="1"/>
</dbReference>
<keyword evidence="1" id="KW-0813">Transport</keyword>
<dbReference type="Gramene" id="OE9A071493T4">
    <property type="protein sequence ID" value="OE9A071493C4"/>
    <property type="gene ID" value="OE9A071493"/>
</dbReference>
<comment type="caution">
    <text evidence="5">The sequence shown here is derived from an EMBL/GenBank/DDBJ whole genome shotgun (WGS) entry which is preliminary data.</text>
</comment>
<dbReference type="InterPro" id="IPR013766">
    <property type="entry name" value="Thioredoxin_domain"/>
</dbReference>
<name>A0A8S0QMJ1_OLEEU</name>
<dbReference type="PANTHER" id="PTHR10438">
    <property type="entry name" value="THIOREDOXIN"/>
    <property type="match status" value="1"/>
</dbReference>
<sequence>MGQCLAKPTNGGDDSEHNVEFAGGNVQLVTTKESWEQKMAEAKRDGKIVIANFSATWCGPCKMIAPFYRELSEKFPALVYLTVDVDELAEFSTSWDIKATPTFFFLKDGQQIDRLVGANKPELQKKIIALQHSAHLK</sequence>
<dbReference type="CDD" id="cd02947">
    <property type="entry name" value="TRX_family"/>
    <property type="match status" value="1"/>
</dbReference>
<dbReference type="PRINTS" id="PR00421">
    <property type="entry name" value="THIOREDOXIN"/>
</dbReference>
<protein>
    <submittedName>
        <fullName evidence="5">Thioredoxin H-type</fullName>
    </submittedName>
</protein>
<feature type="domain" description="Thioredoxin" evidence="4">
    <location>
        <begin position="8"/>
        <end position="132"/>
    </location>
</feature>
<gene>
    <name evidence="5" type="ORF">OLEA9_A071493</name>
</gene>
<keyword evidence="6" id="KW-1185">Reference proteome</keyword>
<organism evidence="5 6">
    <name type="scientific">Olea europaea subsp. europaea</name>
    <dbReference type="NCBI Taxonomy" id="158383"/>
    <lineage>
        <taxon>Eukaryota</taxon>
        <taxon>Viridiplantae</taxon>
        <taxon>Streptophyta</taxon>
        <taxon>Embryophyta</taxon>
        <taxon>Tracheophyta</taxon>
        <taxon>Spermatophyta</taxon>
        <taxon>Magnoliopsida</taxon>
        <taxon>eudicotyledons</taxon>
        <taxon>Gunneridae</taxon>
        <taxon>Pentapetalae</taxon>
        <taxon>asterids</taxon>
        <taxon>lamiids</taxon>
        <taxon>Lamiales</taxon>
        <taxon>Oleaceae</taxon>
        <taxon>Oleeae</taxon>
        <taxon>Olea</taxon>
    </lineage>
</organism>
<keyword evidence="3" id="KW-0676">Redox-active center</keyword>
<dbReference type="SUPFAM" id="SSF52833">
    <property type="entry name" value="Thioredoxin-like"/>
    <property type="match status" value="1"/>
</dbReference>
<dbReference type="PROSITE" id="PS00194">
    <property type="entry name" value="THIOREDOXIN_1"/>
    <property type="match status" value="1"/>
</dbReference>